<gene>
    <name evidence="2" type="ORF">OD459_24685</name>
</gene>
<dbReference type="Proteomes" id="UP001163104">
    <property type="component" value="Chromosome"/>
</dbReference>
<feature type="coiled-coil region" evidence="1">
    <location>
        <begin position="111"/>
        <end position="139"/>
    </location>
</feature>
<evidence type="ECO:0000313" key="2">
    <source>
        <dbReference type="EMBL" id="UYG95334.1"/>
    </source>
</evidence>
<organism evidence="2 3">
    <name type="scientific">Cytobacillus firmus</name>
    <name type="common">Bacillus firmus</name>
    <dbReference type="NCBI Taxonomy" id="1399"/>
    <lineage>
        <taxon>Bacteria</taxon>
        <taxon>Bacillati</taxon>
        <taxon>Bacillota</taxon>
        <taxon>Bacilli</taxon>
        <taxon>Bacillales</taxon>
        <taxon>Bacillaceae</taxon>
        <taxon>Cytobacillus</taxon>
    </lineage>
</organism>
<name>A0AA46SJI6_CYTFI</name>
<reference evidence="2" key="1">
    <citation type="submission" date="2022-10" db="EMBL/GenBank/DDBJ databases">
        <title>Mechanism of multi-heavy metal repair in Cytobacillus Firmus M7.</title>
        <authorList>
            <person name="Li X."/>
            <person name="Yu C."/>
        </authorList>
    </citation>
    <scope>NUCLEOTIDE SEQUENCE</scope>
    <source>
        <strain evidence="2">M7</strain>
    </source>
</reference>
<dbReference type="RefSeq" id="WP_263599602.1">
    <property type="nucleotide sequence ID" value="NZ_CP107027.1"/>
</dbReference>
<evidence type="ECO:0000256" key="1">
    <source>
        <dbReference type="SAM" id="Coils"/>
    </source>
</evidence>
<proteinExistence type="predicted"/>
<protein>
    <submittedName>
        <fullName evidence="2">Uncharacterized protein</fullName>
    </submittedName>
</protein>
<keyword evidence="1" id="KW-0175">Coiled coil</keyword>
<sequence length="292" mass="34121">MATIELVLYKNGDEYEEVTLDDIEKRIDFDIVKKNLYCAFKGCPAKIEYVPRGKRIAHFKTWPMSDHSTDCEDFFEREKQKAGKKSLASNSVGLSDNHINNVLRNLINTIYETEEEKQIRLEKQRARKKNRKINKVTDESQNSEFTENIRPTTDKNVETTEEGRRAPSVKRRYNLSLLSEDDINTATALYEEVDSISIEDNRVIFKLKRNDKEANVYFEENFFNNSARNIDSMFKIVKKFFDDGNSVDLYCVGNVERRNGNICLVINKQSHIRINKMTIERFTFSITNPNLL</sequence>
<dbReference type="EMBL" id="CP107027">
    <property type="protein sequence ID" value="UYG95334.1"/>
    <property type="molecule type" value="Genomic_DNA"/>
</dbReference>
<dbReference type="AlphaFoldDB" id="A0AA46SJI6"/>
<evidence type="ECO:0000313" key="3">
    <source>
        <dbReference type="Proteomes" id="UP001163104"/>
    </source>
</evidence>
<accession>A0AA46SJI6</accession>